<dbReference type="InterPro" id="IPR001245">
    <property type="entry name" value="Ser-Thr/Tyr_kinase_cat_dom"/>
</dbReference>
<evidence type="ECO:0000259" key="3">
    <source>
        <dbReference type="PROSITE" id="PS50011"/>
    </source>
</evidence>
<accession>A0ABM3IPL0</accession>
<evidence type="ECO:0000313" key="4">
    <source>
        <dbReference type="Proteomes" id="UP001652623"/>
    </source>
</evidence>
<dbReference type="InterPro" id="IPR045274">
    <property type="entry name" value="WAK-like"/>
</dbReference>
<evidence type="ECO:0000256" key="2">
    <source>
        <dbReference type="ARBA" id="ARBA00022840"/>
    </source>
</evidence>
<dbReference type="InterPro" id="IPR011009">
    <property type="entry name" value="Kinase-like_dom_sf"/>
</dbReference>
<dbReference type="Proteomes" id="UP001652623">
    <property type="component" value="Chromosome 1"/>
</dbReference>
<reference evidence="5" key="1">
    <citation type="submission" date="2025-08" db="UniProtKB">
        <authorList>
            <consortium name="RefSeq"/>
        </authorList>
    </citation>
    <scope>IDENTIFICATION</scope>
    <source>
        <tissue evidence="5">Seedling</tissue>
    </source>
</reference>
<keyword evidence="2" id="KW-0067">ATP-binding</keyword>
<evidence type="ECO:0000256" key="1">
    <source>
        <dbReference type="ARBA" id="ARBA00022741"/>
    </source>
</evidence>
<feature type="domain" description="Protein kinase" evidence="3">
    <location>
        <begin position="19"/>
        <end position="315"/>
    </location>
</feature>
<keyword evidence="4" id="KW-1185">Reference proteome</keyword>
<dbReference type="GO" id="GO:0016301">
    <property type="term" value="F:kinase activity"/>
    <property type="evidence" value="ECO:0007669"/>
    <property type="project" value="UniProtKB-KW"/>
</dbReference>
<dbReference type="Pfam" id="PF07714">
    <property type="entry name" value="PK_Tyr_Ser-Thr"/>
    <property type="match status" value="1"/>
</dbReference>
<keyword evidence="5" id="KW-0808">Transferase</keyword>
<dbReference type="GeneID" id="107417956"/>
<proteinExistence type="predicted"/>
<name>A0ABM3IPL0_ZIZJJ</name>
<keyword evidence="1" id="KW-0547">Nucleotide-binding</keyword>
<keyword evidence="5" id="KW-0418">Kinase</keyword>
<dbReference type="RefSeq" id="XP_048332788.1">
    <property type="nucleotide sequence ID" value="XM_048476831.1"/>
</dbReference>
<dbReference type="InterPro" id="IPR000719">
    <property type="entry name" value="Prot_kinase_dom"/>
</dbReference>
<dbReference type="SUPFAM" id="SSF56112">
    <property type="entry name" value="Protein kinase-like (PK-like)"/>
    <property type="match status" value="1"/>
</dbReference>
<dbReference type="PANTHER" id="PTHR27005">
    <property type="entry name" value="WALL-ASSOCIATED RECEPTOR KINASE-LIKE 21"/>
    <property type="match status" value="1"/>
</dbReference>
<dbReference type="PANTHER" id="PTHR27005:SF283">
    <property type="entry name" value="OS02G0633066 PROTEIN"/>
    <property type="match status" value="1"/>
</dbReference>
<sequence>MLPLVVDWAIGDEKCKEAEKRSNFSCKGNSSCVEPSKDSAAFDFGRRLPLNQGNPYVDDGCQDIDECEIRKIGKCRNLPENWSSHCLAGYVRTETGCSKLHGSRLGKSFLRHAAHVYEFIQNGSLSQHFLNNGQESLLSREMRLRIALQVAQALAYMHSEASMPIIYGNVNLSNILLDNNYMAKLDCEVPYLNNIVDHESSIRSSGYIDPEYLHSGKITEKSDVYSFGVVLKVLLTGKKMPVPLDEPNDERNLTTLCNCSMDDDDQLEQVLYDSIGKEENIEALKEVFYLAKVCSSNEGNERPTMTEVAVKLETLRNMCRNATTSET</sequence>
<dbReference type="SMART" id="SM00220">
    <property type="entry name" value="S_TKc"/>
    <property type="match status" value="1"/>
</dbReference>
<dbReference type="Gene3D" id="1.10.510.10">
    <property type="entry name" value="Transferase(Phosphotransferase) domain 1"/>
    <property type="match status" value="1"/>
</dbReference>
<dbReference type="PROSITE" id="PS50011">
    <property type="entry name" value="PROTEIN_KINASE_DOM"/>
    <property type="match status" value="1"/>
</dbReference>
<organism evidence="4 5">
    <name type="scientific">Ziziphus jujuba</name>
    <name type="common">Chinese jujube</name>
    <name type="synonym">Ziziphus sativa</name>
    <dbReference type="NCBI Taxonomy" id="326968"/>
    <lineage>
        <taxon>Eukaryota</taxon>
        <taxon>Viridiplantae</taxon>
        <taxon>Streptophyta</taxon>
        <taxon>Embryophyta</taxon>
        <taxon>Tracheophyta</taxon>
        <taxon>Spermatophyta</taxon>
        <taxon>Magnoliopsida</taxon>
        <taxon>eudicotyledons</taxon>
        <taxon>Gunneridae</taxon>
        <taxon>Pentapetalae</taxon>
        <taxon>rosids</taxon>
        <taxon>fabids</taxon>
        <taxon>Rosales</taxon>
        <taxon>Rhamnaceae</taxon>
        <taxon>Paliureae</taxon>
        <taxon>Ziziphus</taxon>
    </lineage>
</organism>
<protein>
    <submittedName>
        <fullName evidence="5">Wall-associated receptor kinase 2</fullName>
    </submittedName>
</protein>
<evidence type="ECO:0000313" key="5">
    <source>
        <dbReference type="RefSeq" id="XP_048332788.1"/>
    </source>
</evidence>
<gene>
    <name evidence="5" type="primary">LOC107417956</name>
</gene>
<keyword evidence="5" id="KW-0675">Receptor</keyword>